<dbReference type="InterPro" id="IPR027417">
    <property type="entry name" value="P-loop_NTPase"/>
</dbReference>
<sequence length="453" mass="52087">MSTNDKYEGSGVQIESARNVSFTVNNQIIKSAANEKGDTAPVRRPIQRIKFCCEDLDSDGNAQCDVFKKKLQRLYSTLALPKVAWVKDGRDLSIAKHFIELKLNNESEESIEIEDIFKSENDMKPIKILIEGQPGFGKTTLAAKLAYDWAMNQPYIKFKFAFFIPLRELQQRSIRDAIIEIANHIGSKDDTDAIQIVDNHAKDTLFIFDGLDEVSLAKQKTIMEFLQKEMYSDATALLFCRAGLFELRNEEQLFGITHTRNFCDKRISILGITSVESKQQFLSTFFPQAIAENIIENISSVLELFDSPLFLMMIPVIIETNKIIGEFTNKTEFYKIIFNCLLKHSYRKRGEDIDTNFDLFCYDETANPIQTTMSEFGKLAAQKIIDNELKFDGDKLTREIYELGFLINHQNITFFKESTNHYEALHLSTLEFAAAFAIWIDFKAQKFKFIKKI</sequence>
<dbReference type="OMA" id="FAIWIDF"/>
<dbReference type="PANTHER" id="PTHR46844">
    <property type="entry name" value="SLR5058 PROTEIN"/>
    <property type="match status" value="1"/>
</dbReference>
<dbReference type="eggNOG" id="ENOG502QTJW">
    <property type="taxonomic scope" value="Eukaryota"/>
</dbReference>
<dbReference type="Pfam" id="PF05729">
    <property type="entry name" value="NACHT"/>
    <property type="match status" value="1"/>
</dbReference>
<dbReference type="PANTHER" id="PTHR46844:SF1">
    <property type="entry name" value="SLR5058 PROTEIN"/>
    <property type="match status" value="1"/>
</dbReference>
<dbReference type="Gene3D" id="3.40.50.300">
    <property type="entry name" value="P-loop containing nucleotide triphosphate hydrolases"/>
    <property type="match status" value="1"/>
</dbReference>
<dbReference type="InterPro" id="IPR007111">
    <property type="entry name" value="NACHT_NTPase"/>
</dbReference>
<reference evidence="2" key="2">
    <citation type="submission" date="2015-02" db="UniProtKB">
        <authorList>
            <consortium name="EnsemblMetazoa"/>
        </authorList>
    </citation>
    <scope>IDENTIFICATION</scope>
</reference>
<dbReference type="PhylomeDB" id="T1J2F5"/>
<dbReference type="AlphaFoldDB" id="T1J2F5"/>
<name>T1J2F5_STRMM</name>
<evidence type="ECO:0000313" key="2">
    <source>
        <dbReference type="EnsemblMetazoa" id="SMAR007745-PA"/>
    </source>
</evidence>
<evidence type="ECO:0000313" key="3">
    <source>
        <dbReference type="Proteomes" id="UP000014500"/>
    </source>
</evidence>
<proteinExistence type="predicted"/>
<accession>T1J2F5</accession>
<feature type="domain" description="NACHT" evidence="1">
    <location>
        <begin position="126"/>
        <end position="241"/>
    </location>
</feature>
<dbReference type="HOGENOM" id="CLU_512257_0_0_1"/>
<dbReference type="EMBL" id="JH431804">
    <property type="status" value="NOT_ANNOTATED_CDS"/>
    <property type="molecule type" value="Genomic_DNA"/>
</dbReference>
<evidence type="ECO:0000259" key="1">
    <source>
        <dbReference type="PROSITE" id="PS50837"/>
    </source>
</evidence>
<protein>
    <recommendedName>
        <fullName evidence="1">NACHT domain-containing protein</fullName>
    </recommendedName>
</protein>
<dbReference type="PROSITE" id="PS50837">
    <property type="entry name" value="NACHT"/>
    <property type="match status" value="1"/>
</dbReference>
<reference evidence="3" key="1">
    <citation type="submission" date="2011-05" db="EMBL/GenBank/DDBJ databases">
        <authorList>
            <person name="Richards S.R."/>
            <person name="Qu J."/>
            <person name="Jiang H."/>
            <person name="Jhangiani S.N."/>
            <person name="Agravi P."/>
            <person name="Goodspeed R."/>
            <person name="Gross S."/>
            <person name="Mandapat C."/>
            <person name="Jackson L."/>
            <person name="Mathew T."/>
            <person name="Pu L."/>
            <person name="Thornton R."/>
            <person name="Saada N."/>
            <person name="Wilczek-Boney K.B."/>
            <person name="Lee S."/>
            <person name="Kovar C."/>
            <person name="Wu Y."/>
            <person name="Scherer S.E."/>
            <person name="Worley K.C."/>
            <person name="Muzny D.M."/>
            <person name="Gibbs R."/>
        </authorList>
    </citation>
    <scope>NUCLEOTIDE SEQUENCE</scope>
    <source>
        <strain evidence="3">Brora</strain>
    </source>
</reference>
<dbReference type="SUPFAM" id="SSF52540">
    <property type="entry name" value="P-loop containing nucleoside triphosphate hydrolases"/>
    <property type="match status" value="1"/>
</dbReference>
<dbReference type="Proteomes" id="UP000014500">
    <property type="component" value="Unassembled WGS sequence"/>
</dbReference>
<dbReference type="EnsemblMetazoa" id="SMAR007745-RA">
    <property type="protein sequence ID" value="SMAR007745-PA"/>
    <property type="gene ID" value="SMAR007745"/>
</dbReference>
<keyword evidence="3" id="KW-1185">Reference proteome</keyword>
<organism evidence="2 3">
    <name type="scientific">Strigamia maritima</name>
    <name type="common">European centipede</name>
    <name type="synonym">Geophilus maritimus</name>
    <dbReference type="NCBI Taxonomy" id="126957"/>
    <lineage>
        <taxon>Eukaryota</taxon>
        <taxon>Metazoa</taxon>
        <taxon>Ecdysozoa</taxon>
        <taxon>Arthropoda</taxon>
        <taxon>Myriapoda</taxon>
        <taxon>Chilopoda</taxon>
        <taxon>Pleurostigmophora</taxon>
        <taxon>Geophilomorpha</taxon>
        <taxon>Linotaeniidae</taxon>
        <taxon>Strigamia</taxon>
    </lineage>
</organism>